<proteinExistence type="predicted"/>
<dbReference type="EMBL" id="JAGTJR010000001">
    <property type="protein sequence ID" value="KAH7064919.1"/>
    <property type="molecule type" value="Genomic_DNA"/>
</dbReference>
<organism evidence="1 2">
    <name type="scientific">Macrophomina phaseolina</name>
    <dbReference type="NCBI Taxonomy" id="35725"/>
    <lineage>
        <taxon>Eukaryota</taxon>
        <taxon>Fungi</taxon>
        <taxon>Dikarya</taxon>
        <taxon>Ascomycota</taxon>
        <taxon>Pezizomycotina</taxon>
        <taxon>Dothideomycetes</taxon>
        <taxon>Dothideomycetes incertae sedis</taxon>
        <taxon>Botryosphaeriales</taxon>
        <taxon>Botryosphaeriaceae</taxon>
        <taxon>Macrophomina</taxon>
    </lineage>
</organism>
<dbReference type="Proteomes" id="UP000774617">
    <property type="component" value="Unassembled WGS sequence"/>
</dbReference>
<gene>
    <name evidence="1" type="ORF">B0J12DRAFT_17757</name>
</gene>
<evidence type="ECO:0000313" key="1">
    <source>
        <dbReference type="EMBL" id="KAH7064919.1"/>
    </source>
</evidence>
<accession>A0ABQ8GXM0</accession>
<keyword evidence="2" id="KW-1185">Reference proteome</keyword>
<sequence length="250" mass="27052">MLVGNGGLMSRWEGCYVVAREGSADVWAQLDLPPPPPSVPLCARAFSRVPARRWSSADRQLLQAVDIPFSGMIAGRSFCWFSQQSPSAPRPPERLPHCAGARSAGNPRFSMLVPPTEFALAPTTAVFISTTCVPAAVVFCTASPPRCFPPENTAHSREFLQHAPPADVQTSIPSAPEGMGRASCALDAQTSLILEVLSLTRSRCQPQKTFVAPSVQAPAELLQTSFFSPLPKVHSRSIKRQLPQKERCSF</sequence>
<reference evidence="1 2" key="1">
    <citation type="journal article" date="2021" name="Nat. Commun.">
        <title>Genetic determinants of endophytism in the Arabidopsis root mycobiome.</title>
        <authorList>
            <person name="Mesny F."/>
            <person name="Miyauchi S."/>
            <person name="Thiergart T."/>
            <person name="Pickel B."/>
            <person name="Atanasova L."/>
            <person name="Karlsson M."/>
            <person name="Huettel B."/>
            <person name="Barry K.W."/>
            <person name="Haridas S."/>
            <person name="Chen C."/>
            <person name="Bauer D."/>
            <person name="Andreopoulos W."/>
            <person name="Pangilinan J."/>
            <person name="LaButti K."/>
            <person name="Riley R."/>
            <person name="Lipzen A."/>
            <person name="Clum A."/>
            <person name="Drula E."/>
            <person name="Henrissat B."/>
            <person name="Kohler A."/>
            <person name="Grigoriev I.V."/>
            <person name="Martin F.M."/>
            <person name="Hacquard S."/>
        </authorList>
    </citation>
    <scope>NUCLEOTIDE SEQUENCE [LARGE SCALE GENOMIC DNA]</scope>
    <source>
        <strain evidence="1 2">MPI-SDFR-AT-0080</strain>
    </source>
</reference>
<evidence type="ECO:0000313" key="2">
    <source>
        <dbReference type="Proteomes" id="UP000774617"/>
    </source>
</evidence>
<protein>
    <submittedName>
        <fullName evidence="1">Uncharacterized protein</fullName>
    </submittedName>
</protein>
<comment type="caution">
    <text evidence="1">The sequence shown here is derived from an EMBL/GenBank/DDBJ whole genome shotgun (WGS) entry which is preliminary data.</text>
</comment>
<name>A0ABQ8GXM0_9PEZI</name>